<gene>
    <name evidence="1" type="ORF">SDC9_40141</name>
</gene>
<evidence type="ECO:0000313" key="1">
    <source>
        <dbReference type="EMBL" id="MPL93993.1"/>
    </source>
</evidence>
<accession>A0A644VUF0</accession>
<organism evidence="1">
    <name type="scientific">bioreactor metagenome</name>
    <dbReference type="NCBI Taxonomy" id="1076179"/>
    <lineage>
        <taxon>unclassified sequences</taxon>
        <taxon>metagenomes</taxon>
        <taxon>ecological metagenomes</taxon>
    </lineage>
</organism>
<evidence type="ECO:0008006" key="2">
    <source>
        <dbReference type="Google" id="ProtNLM"/>
    </source>
</evidence>
<dbReference type="EMBL" id="VSSQ01000411">
    <property type="protein sequence ID" value="MPL93993.1"/>
    <property type="molecule type" value="Genomic_DNA"/>
</dbReference>
<comment type="caution">
    <text evidence="1">The sequence shown here is derived from an EMBL/GenBank/DDBJ whole genome shotgun (WGS) entry which is preliminary data.</text>
</comment>
<dbReference type="AlphaFoldDB" id="A0A644VUF0"/>
<name>A0A644VUF0_9ZZZZ</name>
<protein>
    <recommendedName>
        <fullName evidence="2">Outer membrane protein beta-barrel domain-containing protein</fullName>
    </recommendedName>
</protein>
<proteinExistence type="predicted"/>
<sequence>MKAFRKVFLFLLLLFFRFNFLVAQEAEKAGADHGGSAWFVNAGIGVQMSGIKDEDFVSHNIAPLINITAGKWFSKELALQAGYKGPYYNAIADDKKHHYYFLYGEGLMNINSLFPDYDPAAFWRLLLHAGAGYYYSQDYKRPNICANFGISNYLLLTNRLKGFLDVSAIVGWDIYQGDEDILPGVTMGISYSF</sequence>
<reference evidence="1" key="1">
    <citation type="submission" date="2019-08" db="EMBL/GenBank/DDBJ databases">
        <authorList>
            <person name="Kucharzyk K."/>
            <person name="Murdoch R.W."/>
            <person name="Higgins S."/>
            <person name="Loffler F."/>
        </authorList>
    </citation>
    <scope>NUCLEOTIDE SEQUENCE</scope>
</reference>